<sequence length="1958" mass="214509">MPFKLPLLAGNRAMRGVQARNTQTPSIPLRQINTRPRQNAGGSLLQDGASSQPAPPLRQQGTQPRQSSGCGLRSSLTRLRERLQSNGNKLQKRPGPQSRNNAPLPPRPEENLNTAQFTRSSARPQPGAATREPESYTRASALQRTPGAQTRPPATTPPAVQPRPSASTTPAPATTSRPSRRETLASTVMDTIAELPELEALINNPPAPVSKPPSPLLEQAQGQRPEHPTPSLSEKARGKQPENARIAPQQTRQAATPPKLATIAEEKFNELERSKLNPMQQVALDAAESDRAEQKNRLRPQIAGLALDGNGKLTVTDAVSDNLRNILNETVARPRHTYKAHQASDDNSQHLLLDDRNRLLSLQGSKTAFIGLTQSLPAPAGQQNHAALLRNTATPGEALHSQLTGIFSHEREEGDGRVKDLVSEQLREHGGRLYRLDEQKMHWDQLDKDEEKSFSKLTKQPNGMLYAIHDSKTLYNLSTGGESEKFKQKITSYCTNEQGNALLLLKDEKTAKQSVQFLSALDAESEPDSDRTKPQSIALKTQQGETTSDFHATGITLHNNQLFAIGSNGKLYSSAAPKKGDKELLLQQDSEKSAQLAAHLGEKYSVESFVNHGDGKLLALVKDATNERHACSLDASGAFRPDWNLSASLVMDHHEGLLRPRPLPQDNVDLGRLGQVMIHDGKIHAFNKNSQRWEASFESADNIKRGQDGQAYVLKDGIASRVKVSLKSDSIGGSNHQFTMRQMKSNLSLDEPLVGINSQNKASAIAPLDAERFVALSEDGELQFHRNLSGSRQPEKLMHTLTKDGIDNWLPASKAGTAESMPASGVGNTLTDVAMDQKQSLYTLDEQGKLYTMPKDHWQTRHTEQPAPGWQPVALPDGLVELASLHNVADGSLMVADKDGRSAILQLAGRRLNATVKQGENAAGAASNPAAEGQVTSQNAKQVADADRWLVQPDYDPDKKLEAKSHRRRKEKAWERLDDATKSTRVMGMTMKREANLFGMTGRDGNHINSRLRDRLRAHVFNPTLATPRPIKNAGYHMQHDWQGREGLRPLYQHQGALHSEMKALIAAPAPAAPRANLQDRLTALENSSFNQALIENLKTFSDGVTDSARHQTSLLGQHSGALQPDRTATKDFSPSRLNAFTQALNINSDDSNLVNDLATLYQRYPMRAENDSHTLMDTLQNQGVVVRHQKQNPPMNRQRDPFDDTGLSKSRLILDGITMSKLHEMVDEMEGLAGDNQAIAAHSKDLQERFRVLRDETYGEDPIRKATSQGFVSNKHLEACYDSVKSMTNAFSKPHHGINMTTRTVLKAKDQDQMTERLHRTITSLEPGENMGFDRSYGGLLTLSVIPGGEVIGIPGLRGNLDRTYNASFSRGDSGITVSFSRNGGGTGTAFGAVGWNPISEADDYQNIKADLGDGNAIIPSARLGGMISMALQRQMQNSISFTISEAELEPFIRQMTSGELNPQQLIDRGVGHRMKHGTTLTFNVDAALIAAAGGGASLPVGGGDSATVRGTVVAQTGVNLASAQRDRNVTRTDGGQTDGRSDNRMRFLNNASASAGIAGGAGMTTNAASNLRVPLFGVSSTNIQVSIDNRTKQSMSIDMAKVEAPEQRQLDKLLEQIGLNFDDAELNKLVQEIKDADKPPKKPEVELSAQMKTLNEQRFLDYLNNPDGKPALSKDERKKLDALEKKALDAFETAAETTAEAAAKPAAAKKEEFNTSMLPEKQAVKQKLEKLTTHLLTMTPDNNGQYGVINSAKQLRLQQQAADLRCQAMNSAEYQTTYNNLHKIDSNNLMHVLHSLIASELPASNAERISQFMAEKPMLKEVIRDLQKHSDTQAVVTLEMKDNKKFETQELWLDHRTQPQQIEKLLKDRNNLRIKSIGFTETNNKPEGINIPLLVTGGSSKGNVSMSRNLGKINFSYGEDQATPHSFSLEGEIAYASQDVVNALTNAEVQDKRGVV</sequence>
<feature type="region of interest" description="Disordered" evidence="1">
    <location>
        <begin position="86"/>
        <end position="183"/>
    </location>
</feature>
<comment type="caution">
    <text evidence="2">The sequence shown here is derived from an EMBL/GenBank/DDBJ whole genome shotgun (WGS) entry which is preliminary data.</text>
</comment>
<feature type="region of interest" description="Disordered" evidence="1">
    <location>
        <begin position="521"/>
        <end position="545"/>
    </location>
</feature>
<proteinExistence type="predicted"/>
<feature type="compositionally biased region" description="Polar residues" evidence="1">
    <location>
        <begin position="111"/>
        <end position="123"/>
    </location>
</feature>
<dbReference type="RefSeq" id="WP_017801025.1">
    <property type="nucleotide sequence ID" value="NZ_JAGGMQ010000001.1"/>
</dbReference>
<dbReference type="EMBL" id="JAGGMQ010000001">
    <property type="protein sequence ID" value="MBP2169579.1"/>
    <property type="molecule type" value="Genomic_DNA"/>
</dbReference>
<evidence type="ECO:0000313" key="2">
    <source>
        <dbReference type="EMBL" id="MBP2169579.1"/>
    </source>
</evidence>
<evidence type="ECO:0008006" key="4">
    <source>
        <dbReference type="Google" id="ProtNLM"/>
    </source>
</evidence>
<feature type="region of interest" description="Disordered" evidence="1">
    <location>
        <begin position="202"/>
        <end position="257"/>
    </location>
</feature>
<gene>
    <name evidence="2" type="ORF">J2125_002771</name>
</gene>
<feature type="compositionally biased region" description="Polar residues" evidence="1">
    <location>
        <begin position="59"/>
        <end position="69"/>
    </location>
</feature>
<feature type="region of interest" description="Disordered" evidence="1">
    <location>
        <begin position="919"/>
        <end position="967"/>
    </location>
</feature>
<feature type="compositionally biased region" description="Low complexity" evidence="1">
    <location>
        <begin position="919"/>
        <end position="933"/>
    </location>
</feature>
<keyword evidence="3" id="KW-1185">Reference proteome</keyword>
<protein>
    <recommendedName>
        <fullName evidence="4">AvrE-family type 3 secretion system effector</fullName>
    </recommendedName>
</protein>
<accession>A0ABS4PAC2</accession>
<dbReference type="InterPro" id="IPR021085">
    <property type="entry name" value="AvrE_T3Es"/>
</dbReference>
<feature type="region of interest" description="Disordered" evidence="1">
    <location>
        <begin position="1"/>
        <end position="72"/>
    </location>
</feature>
<organism evidence="2 3">
    <name type="scientific">Winslowiella toletana</name>
    <dbReference type="NCBI Taxonomy" id="92490"/>
    <lineage>
        <taxon>Bacteria</taxon>
        <taxon>Pseudomonadati</taxon>
        <taxon>Pseudomonadota</taxon>
        <taxon>Gammaproteobacteria</taxon>
        <taxon>Enterobacterales</taxon>
        <taxon>Erwiniaceae</taxon>
        <taxon>Winslowiella</taxon>
    </lineage>
</organism>
<feature type="compositionally biased region" description="Low complexity" evidence="1">
    <location>
        <begin position="144"/>
        <end position="153"/>
    </location>
</feature>
<feature type="compositionally biased region" description="Polar residues" evidence="1">
    <location>
        <begin position="19"/>
        <end position="41"/>
    </location>
</feature>
<evidence type="ECO:0000313" key="3">
    <source>
        <dbReference type="Proteomes" id="UP001195624"/>
    </source>
</evidence>
<name>A0ABS4PAC2_9GAMM</name>
<evidence type="ECO:0000256" key="1">
    <source>
        <dbReference type="SAM" id="MobiDB-lite"/>
    </source>
</evidence>
<feature type="compositionally biased region" description="Pro residues" evidence="1">
    <location>
        <begin position="205"/>
        <end position="215"/>
    </location>
</feature>
<dbReference type="Pfam" id="PF11725">
    <property type="entry name" value="AvrE_T3Es"/>
    <property type="match status" value="1"/>
</dbReference>
<reference evidence="3" key="1">
    <citation type="submission" date="2023-07" db="EMBL/GenBank/DDBJ databases">
        <title>Genome mining of underrepresented organisms for secondary metabolites.</title>
        <authorList>
            <person name="D'Agostino P.M."/>
        </authorList>
    </citation>
    <scope>NUCLEOTIDE SEQUENCE [LARGE SCALE GENOMIC DNA]</scope>
    <source>
        <strain evidence="3">WS4403</strain>
    </source>
</reference>
<feature type="compositionally biased region" description="Polar residues" evidence="1">
    <location>
        <begin position="534"/>
        <end position="545"/>
    </location>
</feature>
<dbReference type="Proteomes" id="UP001195624">
    <property type="component" value="Unassembled WGS sequence"/>
</dbReference>
<feature type="compositionally biased region" description="Low complexity" evidence="1">
    <location>
        <begin position="162"/>
        <end position="177"/>
    </location>
</feature>